<evidence type="ECO:0000313" key="2">
    <source>
        <dbReference type="EMBL" id="QHS93789.1"/>
    </source>
</evidence>
<dbReference type="AlphaFoldDB" id="A0A6C0BQA3"/>
<feature type="coiled-coil region" evidence="1">
    <location>
        <begin position="290"/>
        <end position="317"/>
    </location>
</feature>
<name>A0A6C0BQA3_9ZZZZ</name>
<dbReference type="EMBL" id="MN739209">
    <property type="protein sequence ID" value="QHS93789.1"/>
    <property type="molecule type" value="Genomic_DNA"/>
</dbReference>
<organism evidence="2">
    <name type="scientific">viral metagenome</name>
    <dbReference type="NCBI Taxonomy" id="1070528"/>
    <lineage>
        <taxon>unclassified sequences</taxon>
        <taxon>metagenomes</taxon>
        <taxon>organismal metagenomes</taxon>
    </lineage>
</organism>
<protein>
    <submittedName>
        <fullName evidence="2">Uncharacterized protein</fullName>
    </submittedName>
</protein>
<proteinExistence type="predicted"/>
<accession>A0A6C0BQA3</accession>
<sequence>MDRFQHVKTQIVNAAEFQGSTGPTGPTIPAPVPVPTGPTGPVGSTQFLNRPAFEPVSTLRAVPCAIYGSMWSSMQVELQDYYSNLLKALYVNFQLSLFKKIDLQSFIQEQLKKKFQDKITQWLGRERCQVTQTESALYRIKQYLDTASWQQAGAIQMYLHVDEGYSKILEEHVQRLTRFIEEFVQSLATQHEQTALEFKNSLPSIADKIKNDPQWKKCSQVEQYATKLVEDNLRSRINLERMQQIAPGLLGNLDLSFSSLLAKGPDLIRRLISDQPIDLPALTPEACGNITQFEQTFREYQHSLRQLQETSEQLDAQYKAGLSKLESKWMTEQQVLNTWKAKFRALIEDTSIKQALATLSKDLEDKIYTKHAKTLKRLAQRLP</sequence>
<evidence type="ECO:0000256" key="1">
    <source>
        <dbReference type="SAM" id="Coils"/>
    </source>
</evidence>
<keyword evidence="1" id="KW-0175">Coiled coil</keyword>
<reference evidence="2" key="1">
    <citation type="journal article" date="2020" name="Nature">
        <title>Giant virus diversity and host interactions through global metagenomics.</title>
        <authorList>
            <person name="Schulz F."/>
            <person name="Roux S."/>
            <person name="Paez-Espino D."/>
            <person name="Jungbluth S."/>
            <person name="Walsh D.A."/>
            <person name="Denef V.J."/>
            <person name="McMahon K.D."/>
            <person name="Konstantinidis K.T."/>
            <person name="Eloe-Fadrosh E.A."/>
            <person name="Kyrpides N.C."/>
            <person name="Woyke T."/>
        </authorList>
    </citation>
    <scope>NUCLEOTIDE SEQUENCE</scope>
    <source>
        <strain evidence="2">GVMAG-M-3300018080-19</strain>
    </source>
</reference>